<protein>
    <submittedName>
        <fullName evidence="7">Na+ driven multidrug efflux pump</fullName>
    </submittedName>
</protein>
<feature type="transmembrane region" description="Helical" evidence="6">
    <location>
        <begin position="303"/>
        <end position="326"/>
    </location>
</feature>
<reference evidence="7 8" key="1">
    <citation type="journal article" date="2015" name="Genome Announc.">
        <title>Expanding the biotechnology potential of lactobacilli through comparative genomics of 213 strains and associated genera.</title>
        <authorList>
            <person name="Sun Z."/>
            <person name="Harris H.M."/>
            <person name="McCann A."/>
            <person name="Guo C."/>
            <person name="Argimon S."/>
            <person name="Zhang W."/>
            <person name="Yang X."/>
            <person name="Jeffery I.B."/>
            <person name="Cooney J.C."/>
            <person name="Kagawa T.F."/>
            <person name="Liu W."/>
            <person name="Song Y."/>
            <person name="Salvetti E."/>
            <person name="Wrobel A."/>
            <person name="Rasinkangas P."/>
            <person name="Parkhill J."/>
            <person name="Rea M.C."/>
            <person name="O'Sullivan O."/>
            <person name="Ritari J."/>
            <person name="Douillard F.P."/>
            <person name="Paul Ross R."/>
            <person name="Yang R."/>
            <person name="Briner A.E."/>
            <person name="Felis G.E."/>
            <person name="de Vos W.M."/>
            <person name="Barrangou R."/>
            <person name="Klaenhammer T.R."/>
            <person name="Caufield P.W."/>
            <person name="Cui Y."/>
            <person name="Zhang H."/>
            <person name="O'Toole P.W."/>
        </authorList>
    </citation>
    <scope>NUCLEOTIDE SEQUENCE [LARGE SCALE GENOMIC DNA]</scope>
    <source>
        <strain evidence="7 8">DSM 16230</strain>
    </source>
</reference>
<comment type="caution">
    <text evidence="7">The sequence shown here is derived from an EMBL/GenBank/DDBJ whole genome shotgun (WGS) entry which is preliminary data.</text>
</comment>
<dbReference type="EMBL" id="AZFQ01000054">
    <property type="protein sequence ID" value="KRL97032.1"/>
    <property type="molecule type" value="Genomic_DNA"/>
</dbReference>
<gene>
    <name evidence="7" type="ORF">FD50_GL001980</name>
</gene>
<keyword evidence="8" id="KW-1185">Reference proteome</keyword>
<feature type="transmembrane region" description="Helical" evidence="6">
    <location>
        <begin position="51"/>
        <end position="72"/>
    </location>
</feature>
<feature type="transmembrane region" description="Helical" evidence="6">
    <location>
        <begin position="346"/>
        <end position="371"/>
    </location>
</feature>
<evidence type="ECO:0000256" key="4">
    <source>
        <dbReference type="ARBA" id="ARBA00022989"/>
    </source>
</evidence>
<dbReference type="PANTHER" id="PTHR43823">
    <property type="entry name" value="SPORULATION PROTEIN YKVU"/>
    <property type="match status" value="1"/>
</dbReference>
<evidence type="ECO:0000313" key="8">
    <source>
        <dbReference type="Proteomes" id="UP000051166"/>
    </source>
</evidence>
<proteinExistence type="predicted"/>
<dbReference type="Proteomes" id="UP000051166">
    <property type="component" value="Unassembled WGS sequence"/>
</dbReference>
<feature type="transmembrane region" description="Helical" evidence="6">
    <location>
        <begin position="156"/>
        <end position="179"/>
    </location>
</feature>
<dbReference type="InterPro" id="IPR002528">
    <property type="entry name" value="MATE_fam"/>
</dbReference>
<evidence type="ECO:0000256" key="1">
    <source>
        <dbReference type="ARBA" id="ARBA00004651"/>
    </source>
</evidence>
<feature type="transmembrane region" description="Helical" evidence="6">
    <location>
        <begin position="383"/>
        <end position="401"/>
    </location>
</feature>
<feature type="transmembrane region" description="Helical" evidence="6">
    <location>
        <begin position="224"/>
        <end position="247"/>
    </location>
</feature>
<feature type="transmembrane region" description="Helical" evidence="6">
    <location>
        <begin position="185"/>
        <end position="203"/>
    </location>
</feature>
<keyword evidence="2" id="KW-1003">Cell membrane</keyword>
<dbReference type="InterPro" id="IPR051327">
    <property type="entry name" value="MATE_MepA_subfamily"/>
</dbReference>
<dbReference type="AlphaFoldDB" id="A0A0R1V1J1"/>
<evidence type="ECO:0000256" key="2">
    <source>
        <dbReference type="ARBA" id="ARBA00022475"/>
    </source>
</evidence>
<dbReference type="RefSeq" id="WP_315972243.1">
    <property type="nucleotide sequence ID" value="NZ_AZFQ01000054.1"/>
</dbReference>
<dbReference type="GO" id="GO:0042910">
    <property type="term" value="F:xenobiotic transmembrane transporter activity"/>
    <property type="evidence" value="ECO:0007669"/>
    <property type="project" value="InterPro"/>
</dbReference>
<feature type="transmembrane region" description="Helical" evidence="6">
    <location>
        <begin position="20"/>
        <end position="45"/>
    </location>
</feature>
<evidence type="ECO:0000256" key="6">
    <source>
        <dbReference type="SAM" id="Phobius"/>
    </source>
</evidence>
<dbReference type="GeneID" id="98309200"/>
<name>A0A0R1V1J1_9LACO</name>
<keyword evidence="4 6" id="KW-1133">Transmembrane helix</keyword>
<feature type="transmembrane region" description="Helical" evidence="6">
    <location>
        <begin position="126"/>
        <end position="144"/>
    </location>
</feature>
<keyword evidence="3 6" id="KW-0812">Transmembrane</keyword>
<evidence type="ECO:0000256" key="3">
    <source>
        <dbReference type="ARBA" id="ARBA00022692"/>
    </source>
</evidence>
<feature type="transmembrane region" description="Helical" evidence="6">
    <location>
        <begin position="84"/>
        <end position="106"/>
    </location>
</feature>
<dbReference type="GO" id="GO:0005886">
    <property type="term" value="C:plasma membrane"/>
    <property type="evidence" value="ECO:0007669"/>
    <property type="project" value="UniProtKB-SubCell"/>
</dbReference>
<keyword evidence="5 6" id="KW-0472">Membrane</keyword>
<comment type="subcellular location">
    <subcellularLocation>
        <location evidence="1">Cell membrane</location>
        <topology evidence="1">Multi-pass membrane protein</topology>
    </subcellularLocation>
</comment>
<evidence type="ECO:0000313" key="7">
    <source>
        <dbReference type="EMBL" id="KRL97032.1"/>
    </source>
</evidence>
<dbReference type="PANTHER" id="PTHR43823:SF3">
    <property type="entry name" value="MULTIDRUG EXPORT PROTEIN MEPA"/>
    <property type="match status" value="1"/>
</dbReference>
<evidence type="ECO:0000256" key="5">
    <source>
        <dbReference type="ARBA" id="ARBA00023136"/>
    </source>
</evidence>
<dbReference type="STRING" id="1423801.FD50_GL001980"/>
<feature type="transmembrane region" description="Helical" evidence="6">
    <location>
        <begin position="259"/>
        <end position="282"/>
    </location>
</feature>
<accession>A0A0R1V1J1</accession>
<organism evidence="7 8">
    <name type="scientific">Liquorilactobacillus satsumensis DSM 16230 = JCM 12392</name>
    <dbReference type="NCBI Taxonomy" id="1423801"/>
    <lineage>
        <taxon>Bacteria</taxon>
        <taxon>Bacillati</taxon>
        <taxon>Bacillota</taxon>
        <taxon>Bacilli</taxon>
        <taxon>Lactobacillales</taxon>
        <taxon>Lactobacillaceae</taxon>
        <taxon>Liquorilactobacillus</taxon>
    </lineage>
</organism>
<dbReference type="Pfam" id="PF01554">
    <property type="entry name" value="MatE"/>
    <property type="match status" value="2"/>
</dbReference>
<feature type="transmembrane region" description="Helical" evidence="6">
    <location>
        <begin position="407"/>
        <end position="426"/>
    </location>
</feature>
<dbReference type="GO" id="GO:0015297">
    <property type="term" value="F:antiporter activity"/>
    <property type="evidence" value="ECO:0007669"/>
    <property type="project" value="InterPro"/>
</dbReference>
<dbReference type="PATRIC" id="fig|1423801.4.peg.2024"/>
<sequence>MQNLGREFYSYVRKNILASLGLSLYVIADTIFISLAAGPLGLAALNIVLPIFNLFNSMGLLLGIGGATIFSINNSLSQKTNTALYGQLLTLGFFLGIFFASMANLLTEPLLTLLGANQQTIGLASAYLRIVSLGAAFFILNYISVNFIRNDGNPRLTMLATLTETFFVLVIDYLFIFIFKWGMVGAAWATLFAPLASLVVLTQHRHFTGRKLQLRLQLPRFKNVLAVTRLGLPSFLTEMSTGVSIFVYNVVLLKSGGNLAIAAYGVVANLALIVLALFNGISFGMQPLLAREYGKNNWKNVRYILKLGLCTSLLIAFLSFGILLLFKYPIIGIFSRGTQTLMVHYAAVGIPLYFLSIFFSGININIMMFLISINQPRFSFFMSLMRGYVILLPSIVILGHFWQMEGIWLSVTVTEFIITIFGLFFTRNIFRQSFT</sequence>